<accession>A0ABV3K6T4</accession>
<feature type="chain" id="PRO_5046396898" evidence="1">
    <location>
        <begin position="31"/>
        <end position="180"/>
    </location>
</feature>
<dbReference type="EMBL" id="JBFAUK010000041">
    <property type="protein sequence ID" value="MEV5510856.1"/>
    <property type="molecule type" value="Genomic_DNA"/>
</dbReference>
<proteinExistence type="predicted"/>
<dbReference type="Proteomes" id="UP001552594">
    <property type="component" value="Unassembled WGS sequence"/>
</dbReference>
<feature type="domain" description="DUF4232" evidence="2">
    <location>
        <begin position="44"/>
        <end position="171"/>
    </location>
</feature>
<reference evidence="3 4" key="1">
    <citation type="submission" date="2024-06" db="EMBL/GenBank/DDBJ databases">
        <title>The Natural Products Discovery Center: Release of the First 8490 Sequenced Strains for Exploring Actinobacteria Biosynthetic Diversity.</title>
        <authorList>
            <person name="Kalkreuter E."/>
            <person name="Kautsar S.A."/>
            <person name="Yang D."/>
            <person name="Bader C.D."/>
            <person name="Teijaro C.N."/>
            <person name="Fluegel L."/>
            <person name="Davis C.M."/>
            <person name="Simpson J.R."/>
            <person name="Lauterbach L."/>
            <person name="Steele A.D."/>
            <person name="Gui C."/>
            <person name="Meng S."/>
            <person name="Li G."/>
            <person name="Viehrig K."/>
            <person name="Ye F."/>
            <person name="Su P."/>
            <person name="Kiefer A.F."/>
            <person name="Nichols A."/>
            <person name="Cepeda A.J."/>
            <person name="Yan W."/>
            <person name="Fan B."/>
            <person name="Jiang Y."/>
            <person name="Adhikari A."/>
            <person name="Zheng C.-J."/>
            <person name="Schuster L."/>
            <person name="Cowan T.M."/>
            <person name="Smanski M.J."/>
            <person name="Chevrette M.G."/>
            <person name="De Carvalho L.P.S."/>
            <person name="Shen B."/>
        </authorList>
    </citation>
    <scope>NUCLEOTIDE SEQUENCE [LARGE SCALE GENOMIC DNA]</scope>
    <source>
        <strain evidence="3 4">NPDC052347</strain>
    </source>
</reference>
<name>A0ABV3K6T4_STRON</name>
<protein>
    <submittedName>
        <fullName evidence="3">DUF4232 domain-containing protein</fullName>
    </submittedName>
</protein>
<gene>
    <name evidence="3" type="ORF">AB0L16_31290</name>
</gene>
<evidence type="ECO:0000256" key="1">
    <source>
        <dbReference type="SAM" id="SignalP"/>
    </source>
</evidence>
<dbReference type="InterPro" id="IPR025326">
    <property type="entry name" value="DUF4232"/>
</dbReference>
<keyword evidence="1" id="KW-0732">Signal</keyword>
<dbReference type="RefSeq" id="WP_109280480.1">
    <property type="nucleotide sequence ID" value="NZ_JBFAUK010000041.1"/>
</dbReference>
<evidence type="ECO:0000313" key="3">
    <source>
        <dbReference type="EMBL" id="MEV5510856.1"/>
    </source>
</evidence>
<feature type="signal peptide" evidence="1">
    <location>
        <begin position="1"/>
        <end position="30"/>
    </location>
</feature>
<evidence type="ECO:0000259" key="2">
    <source>
        <dbReference type="Pfam" id="PF14016"/>
    </source>
</evidence>
<comment type="caution">
    <text evidence="3">The sequence shown here is derived from an EMBL/GenBank/DDBJ whole genome shotgun (WGS) entry which is preliminary data.</text>
</comment>
<evidence type="ECO:0000313" key="4">
    <source>
        <dbReference type="Proteomes" id="UP001552594"/>
    </source>
</evidence>
<organism evidence="3 4">
    <name type="scientific">Streptomyces orinoci</name>
    <name type="common">Streptoverticillium orinoci</name>
    <dbReference type="NCBI Taxonomy" id="67339"/>
    <lineage>
        <taxon>Bacteria</taxon>
        <taxon>Bacillati</taxon>
        <taxon>Actinomycetota</taxon>
        <taxon>Actinomycetes</taxon>
        <taxon>Kitasatosporales</taxon>
        <taxon>Streptomycetaceae</taxon>
        <taxon>Streptomyces</taxon>
    </lineage>
</organism>
<keyword evidence="4" id="KW-1185">Reference proteome</keyword>
<dbReference type="Pfam" id="PF14016">
    <property type="entry name" value="DUF4232"/>
    <property type="match status" value="1"/>
</dbReference>
<sequence length="180" mass="18356">MNSTSTVARFAAAAAAAAALTLACTQTAEAAPATSQAAQRIAPCTASNTKVTVTPVSRPINHLLLTATNTGKTTCAAYHAPALRWDAGQQAPVTVLRDSVPQSVVTLAPGQSAYAGIMTESPDGSGTHGHTVNSIDVYFTGASGQGSVGGPARPGVPDVYFDDSAWVTYWQSSVDQALSY</sequence>